<name>A0A9X1NBF4_9ACTN</name>
<dbReference type="Proteomes" id="UP001138997">
    <property type="component" value="Unassembled WGS sequence"/>
</dbReference>
<keyword evidence="2" id="KW-1185">Reference proteome</keyword>
<dbReference type="AlphaFoldDB" id="A0A9X1NBF4"/>
<comment type="caution">
    <text evidence="1">The sequence shown here is derived from an EMBL/GenBank/DDBJ whole genome shotgun (WGS) entry which is preliminary data.</text>
</comment>
<reference evidence="1" key="1">
    <citation type="submission" date="2021-11" db="EMBL/GenBank/DDBJ databases">
        <title>Streptomyces corallinus and Kineosporia corallina sp. nov., two new coral-derived marine actinobacteria.</title>
        <authorList>
            <person name="Buangrab K."/>
            <person name="Sutthacheep M."/>
            <person name="Yeemin T."/>
            <person name="Harunari E."/>
            <person name="Igarashi Y."/>
            <person name="Sripreechasak P."/>
            <person name="Kanchanasin P."/>
            <person name="Tanasupawat S."/>
            <person name="Phongsopitanun W."/>
        </authorList>
    </citation>
    <scope>NUCLEOTIDE SEQUENCE</scope>
    <source>
        <strain evidence="1">JCM 31032</strain>
    </source>
</reference>
<protein>
    <submittedName>
        <fullName evidence="1">Uncharacterized protein</fullName>
    </submittedName>
</protein>
<dbReference type="RefSeq" id="WP_231439694.1">
    <property type="nucleotide sequence ID" value="NZ_JAJOMB010000003.1"/>
</dbReference>
<accession>A0A9X1NBF4</accession>
<dbReference type="EMBL" id="JAJOMB010000003">
    <property type="protein sequence ID" value="MCD5310639.1"/>
    <property type="molecule type" value="Genomic_DNA"/>
</dbReference>
<evidence type="ECO:0000313" key="1">
    <source>
        <dbReference type="EMBL" id="MCD5310639.1"/>
    </source>
</evidence>
<sequence>MSAPATPSAYASLSSLAQDTPIGDARQMLLRRLAEVTGAGQVTLWAATWPGSGRLRPAQSWPRSESSDLTVDQAALLARDDLSTVALQDGEQLYGALVLDGKLSRSQRKQLFDTANCLRVLHQRERLRDRLNQQHEHTSRLAGEALDASRRLDGVRALERRRVAAEILAFSHRRLRPIRARLEDPQGDLKGLRARLDSTVKDFRTLVRGIHPQILRSQGLRAALGEVAAPYKGRVQVTGSVPARLDHEVVSALYQLASAAVQSLAGTSSEVALALEHRHGDRPVPGLQVRLVARTQTSESATRAALAMDTDRLVALGGRVQIRRETDRSEVLAWVPDRLEPAARAALAASGSLYARVRAQALGLVAWYSEGPGSADARRLLSRLEDPVRVAFLNERAARDRPGLVFVPMNEDPDVILRRSPGNVEVLLPEVTPPLARGLELEDVLAAEVLARADLLRARTALAAMTRLVRNTPPAQPRRGVLAPDLAGLTREMTELVQAISSVTDRGGRADR</sequence>
<proteinExistence type="predicted"/>
<evidence type="ECO:0000313" key="2">
    <source>
        <dbReference type="Proteomes" id="UP001138997"/>
    </source>
</evidence>
<gene>
    <name evidence="1" type="ORF">LR394_07010</name>
</gene>
<organism evidence="1 2">
    <name type="scientific">Kineosporia babensis</name>
    <dbReference type="NCBI Taxonomy" id="499548"/>
    <lineage>
        <taxon>Bacteria</taxon>
        <taxon>Bacillati</taxon>
        <taxon>Actinomycetota</taxon>
        <taxon>Actinomycetes</taxon>
        <taxon>Kineosporiales</taxon>
        <taxon>Kineosporiaceae</taxon>
        <taxon>Kineosporia</taxon>
    </lineage>
</organism>